<proteinExistence type="predicted"/>
<feature type="transmembrane region" description="Helical" evidence="1">
    <location>
        <begin position="87"/>
        <end position="106"/>
    </location>
</feature>
<keyword evidence="1" id="KW-0812">Transmembrane</keyword>
<accession>A0A919D9S7</accession>
<evidence type="ECO:0000256" key="1">
    <source>
        <dbReference type="SAM" id="Phobius"/>
    </source>
</evidence>
<name>A0A919D9S7_9GAMM</name>
<dbReference type="InterPro" id="IPR024399">
    <property type="entry name" value="DUF2628"/>
</dbReference>
<dbReference type="AlphaFoldDB" id="A0A919D9S7"/>
<dbReference type="EMBL" id="BNCF01000002">
    <property type="protein sequence ID" value="GHE27697.1"/>
    <property type="molecule type" value="Genomic_DNA"/>
</dbReference>
<comment type="caution">
    <text evidence="2">The sequence shown here is derived from an EMBL/GenBank/DDBJ whole genome shotgun (WGS) entry which is preliminary data.</text>
</comment>
<evidence type="ECO:0000313" key="3">
    <source>
        <dbReference type="Proteomes" id="UP000636453"/>
    </source>
</evidence>
<protein>
    <submittedName>
        <fullName evidence="2">Membrane protein</fullName>
    </submittedName>
</protein>
<keyword evidence="3" id="KW-1185">Reference proteome</keyword>
<dbReference type="RefSeq" id="WP_222431744.1">
    <property type="nucleotide sequence ID" value="NZ_BNCF01000002.1"/>
</dbReference>
<gene>
    <name evidence="2" type="ORF">GCM10007167_06480</name>
</gene>
<reference evidence="2" key="2">
    <citation type="submission" date="2020-09" db="EMBL/GenBank/DDBJ databases">
        <authorList>
            <person name="Sun Q."/>
            <person name="Kim S."/>
        </authorList>
    </citation>
    <scope>NUCLEOTIDE SEQUENCE</scope>
    <source>
        <strain evidence="2">KCTC 32020</strain>
    </source>
</reference>
<organism evidence="2 3">
    <name type="scientific">Vulcaniibacterium thermophilum</name>
    <dbReference type="NCBI Taxonomy" id="1169913"/>
    <lineage>
        <taxon>Bacteria</taxon>
        <taxon>Pseudomonadati</taxon>
        <taxon>Pseudomonadota</taxon>
        <taxon>Gammaproteobacteria</taxon>
        <taxon>Lysobacterales</taxon>
        <taxon>Lysobacteraceae</taxon>
        <taxon>Vulcaniibacterium</taxon>
    </lineage>
</organism>
<sequence>MNEPWNPYDVMPAARSADPAAAGARIDALPVSERWKRRFRLIAKAGGPRLPNLGALTFGERMAVMFSVLGLLFGPLYLLCKGLWRPALAYSLIIVAVGFAALMLGLEMLARGVGYGAAVLCANRACALYYRQRVLGERPWL</sequence>
<keyword evidence="1" id="KW-1133">Transmembrane helix</keyword>
<dbReference type="Proteomes" id="UP000636453">
    <property type="component" value="Unassembled WGS sequence"/>
</dbReference>
<reference evidence="2" key="1">
    <citation type="journal article" date="2014" name="Int. J. Syst. Evol. Microbiol.">
        <title>Complete genome sequence of Corynebacterium casei LMG S-19264T (=DSM 44701T), isolated from a smear-ripened cheese.</title>
        <authorList>
            <consortium name="US DOE Joint Genome Institute (JGI-PGF)"/>
            <person name="Walter F."/>
            <person name="Albersmeier A."/>
            <person name="Kalinowski J."/>
            <person name="Ruckert C."/>
        </authorList>
    </citation>
    <scope>NUCLEOTIDE SEQUENCE</scope>
    <source>
        <strain evidence="2">KCTC 32020</strain>
    </source>
</reference>
<evidence type="ECO:0000313" key="2">
    <source>
        <dbReference type="EMBL" id="GHE27697.1"/>
    </source>
</evidence>
<dbReference type="Pfam" id="PF10947">
    <property type="entry name" value="DUF2628"/>
    <property type="match status" value="1"/>
</dbReference>
<feature type="transmembrane region" description="Helical" evidence="1">
    <location>
        <begin position="62"/>
        <end position="80"/>
    </location>
</feature>
<keyword evidence="1" id="KW-0472">Membrane</keyword>